<proteinExistence type="predicted"/>
<keyword evidence="3" id="KW-1185">Reference proteome</keyword>
<evidence type="ECO:0000313" key="3">
    <source>
        <dbReference type="Proteomes" id="UP001376459"/>
    </source>
</evidence>
<feature type="compositionally biased region" description="Low complexity" evidence="1">
    <location>
        <begin position="345"/>
        <end position="359"/>
    </location>
</feature>
<feature type="compositionally biased region" description="Acidic residues" evidence="1">
    <location>
        <begin position="1"/>
        <end position="15"/>
    </location>
</feature>
<name>A0ABU8UQN6_9ACTN</name>
<feature type="compositionally biased region" description="Basic and acidic residues" evidence="1">
    <location>
        <begin position="440"/>
        <end position="452"/>
    </location>
</feature>
<evidence type="ECO:0000313" key="2">
    <source>
        <dbReference type="EMBL" id="MEJ8671217.1"/>
    </source>
</evidence>
<evidence type="ECO:0000256" key="1">
    <source>
        <dbReference type="SAM" id="MobiDB-lite"/>
    </source>
</evidence>
<feature type="region of interest" description="Disordered" evidence="1">
    <location>
        <begin position="1"/>
        <end position="21"/>
    </location>
</feature>
<sequence>MAENEDEALDGDEAVGADPAGPAGPFLRDFNTLTDGFPKVSPRSALVQFYRNGGYTVKRASGVQHVDRPVLARTHSMCEIALGTYVTPLQMELPAAGGTTFFKAEVDIQWAVTDPHLAALEVVTDVANRLTSPVLERLREVTTTYRVTEAEQANRAITRECAGGRWADLGSELGLRVRLYVRLRVDDRTIEHADEERDAHAQAKVIRLRQESYRRMLQGGELEQLSFMLAADPEGAKDFLEKIRQEGRQDEKDRVARLFAMASRGELATVDVETQVLNLLNQGDGRPMVGPIGTVPARRPRELEASSGRPFNPDWASDEPPRRRPQRAEPSRASPTGGPTDGRRPAGAGPARPRPDGAVPGRGGRLRRRLRRRVRHTGHPQPAREPTAGPVPGRRPRSRRRARPGRRRTHRPDPYPDDDRDHEDRRVPARRPTYRPEPYSPRDDADYDDPRVPARQRTHRPEPYPGADPQDDDPRSRTPRQTYRPEPYSPRDDADYDDPRVPARQRTHRPEPYPGADPQDDDPRSRTPRQTYRPEPYSPQDEPEYDDPRTRADRRPTHRPELYPVDDDREPPRRRRAEDDGWSWAEEDR</sequence>
<feature type="region of interest" description="Disordered" evidence="1">
    <location>
        <begin position="282"/>
        <end position="589"/>
    </location>
</feature>
<feature type="compositionally biased region" description="Basic residues" evidence="1">
    <location>
        <begin position="394"/>
        <end position="410"/>
    </location>
</feature>
<accession>A0ABU8UQN6</accession>
<reference evidence="2 3" key="1">
    <citation type="submission" date="2024-03" db="EMBL/GenBank/DDBJ databases">
        <title>Novel Streptomyces species of biotechnological and ecological value are a feature of Machair soil.</title>
        <authorList>
            <person name="Prole J.R."/>
            <person name="Goodfellow M."/>
            <person name="Allenby N."/>
            <person name="Ward A.C."/>
        </authorList>
    </citation>
    <scope>NUCLEOTIDE SEQUENCE [LARGE SCALE GENOMIC DNA]</scope>
    <source>
        <strain evidence="2 3">MS1.AVA.1</strain>
    </source>
</reference>
<feature type="compositionally biased region" description="Basic residues" evidence="1">
    <location>
        <begin position="364"/>
        <end position="378"/>
    </location>
</feature>
<dbReference type="EMBL" id="JBBKAK010000001">
    <property type="protein sequence ID" value="MEJ8671217.1"/>
    <property type="molecule type" value="Genomic_DNA"/>
</dbReference>
<feature type="compositionally biased region" description="Basic and acidic residues" evidence="1">
    <location>
        <begin position="411"/>
        <end position="427"/>
    </location>
</feature>
<dbReference type="Proteomes" id="UP001376459">
    <property type="component" value="Unassembled WGS sequence"/>
</dbReference>
<evidence type="ECO:0008006" key="4">
    <source>
        <dbReference type="Google" id="ProtNLM"/>
    </source>
</evidence>
<gene>
    <name evidence="2" type="ORF">WKI71_31010</name>
</gene>
<feature type="compositionally biased region" description="Basic and acidic residues" evidence="1">
    <location>
        <begin position="546"/>
        <end position="561"/>
    </location>
</feature>
<feature type="compositionally biased region" description="Basic and acidic residues" evidence="1">
    <location>
        <begin position="319"/>
        <end position="330"/>
    </location>
</feature>
<feature type="compositionally biased region" description="Basic and acidic residues" evidence="1">
    <location>
        <begin position="489"/>
        <end position="501"/>
    </location>
</feature>
<organism evidence="2 3">
    <name type="scientific">Streptomyces machairae</name>
    <dbReference type="NCBI Taxonomy" id="3134109"/>
    <lineage>
        <taxon>Bacteria</taxon>
        <taxon>Bacillati</taxon>
        <taxon>Actinomycetota</taxon>
        <taxon>Actinomycetes</taxon>
        <taxon>Kitasatosporales</taxon>
        <taxon>Streptomycetaceae</taxon>
        <taxon>Streptomyces</taxon>
    </lineage>
</organism>
<comment type="caution">
    <text evidence="2">The sequence shown here is derived from an EMBL/GenBank/DDBJ whole genome shotgun (WGS) entry which is preliminary data.</text>
</comment>
<protein>
    <recommendedName>
        <fullName evidence="4">PE-PGRS family protein</fullName>
    </recommendedName>
</protein>